<dbReference type="InterPro" id="IPR001623">
    <property type="entry name" value="DnaJ_domain"/>
</dbReference>
<dbReference type="CDD" id="cd06257">
    <property type="entry name" value="DnaJ"/>
    <property type="match status" value="1"/>
</dbReference>
<gene>
    <name evidence="3" type="ORF">OAUR00152_LOCUS55</name>
    <name evidence="4" type="ORF">OAUR00152_LOCUS66</name>
</gene>
<dbReference type="EMBL" id="HBKQ01000093">
    <property type="protein sequence ID" value="CAE2199386.1"/>
    <property type="molecule type" value="Transcribed_RNA"/>
</dbReference>
<feature type="region of interest" description="Disordered" evidence="1">
    <location>
        <begin position="157"/>
        <end position="192"/>
    </location>
</feature>
<sequence length="256" mass="29375">MSSSHGTKDLYKVLKVGPNASKTQIKDAYRKLAMALHPDMHDGCENKTDQFKDLTEAYDTLSDHGKRTAYDSTPNGVGGVRGGQYNKNRRRPPPKDYRKVYTSRPPPGFNTFDRQRHFDMHYGDGMMHEAVDGARKRYERASKRFETQYHYQSPLGKGFTFDGFGQSDNSGNPYSKKPQGPEGQKTRAKGNPGKFEVEYEEGHYFDLGSTKLNESRRVVTRQETLKDRMEERKKNRIRRRGDPPKTYEEEGGCAIM</sequence>
<feature type="region of interest" description="Disordered" evidence="1">
    <location>
        <begin position="216"/>
        <end position="256"/>
    </location>
</feature>
<dbReference type="Gene3D" id="1.10.287.110">
    <property type="entry name" value="DnaJ domain"/>
    <property type="match status" value="1"/>
</dbReference>
<dbReference type="InterPro" id="IPR036869">
    <property type="entry name" value="J_dom_sf"/>
</dbReference>
<organism evidence="4">
    <name type="scientific">Odontella aurita</name>
    <dbReference type="NCBI Taxonomy" id="265563"/>
    <lineage>
        <taxon>Eukaryota</taxon>
        <taxon>Sar</taxon>
        <taxon>Stramenopiles</taxon>
        <taxon>Ochrophyta</taxon>
        <taxon>Bacillariophyta</taxon>
        <taxon>Mediophyceae</taxon>
        <taxon>Biddulphiophycidae</taxon>
        <taxon>Eupodiscales</taxon>
        <taxon>Odontellaceae</taxon>
        <taxon>Odontella</taxon>
    </lineage>
</organism>
<dbReference type="PANTHER" id="PTHR44240:SF10">
    <property type="entry name" value="J DOMAIN-CONTAINING PROTEIN"/>
    <property type="match status" value="1"/>
</dbReference>
<dbReference type="PROSITE" id="PS00636">
    <property type="entry name" value="DNAJ_1"/>
    <property type="match status" value="1"/>
</dbReference>
<dbReference type="AlphaFoldDB" id="A0A6U6BXU8"/>
<dbReference type="EMBL" id="HBKQ01000082">
    <property type="protein sequence ID" value="CAE2199359.1"/>
    <property type="molecule type" value="Transcribed_RNA"/>
</dbReference>
<protein>
    <recommendedName>
        <fullName evidence="2">J domain-containing protein</fullName>
    </recommendedName>
</protein>
<evidence type="ECO:0000259" key="2">
    <source>
        <dbReference type="PROSITE" id="PS50076"/>
    </source>
</evidence>
<dbReference type="SUPFAM" id="SSF46565">
    <property type="entry name" value="Chaperone J-domain"/>
    <property type="match status" value="1"/>
</dbReference>
<feature type="compositionally biased region" description="Basic and acidic residues" evidence="1">
    <location>
        <begin position="223"/>
        <end position="233"/>
    </location>
</feature>
<evidence type="ECO:0000256" key="1">
    <source>
        <dbReference type="SAM" id="MobiDB-lite"/>
    </source>
</evidence>
<evidence type="ECO:0000313" key="3">
    <source>
        <dbReference type="EMBL" id="CAE2199359.1"/>
    </source>
</evidence>
<dbReference type="PROSITE" id="PS50076">
    <property type="entry name" value="DNAJ_2"/>
    <property type="match status" value="1"/>
</dbReference>
<name>A0A6U6BXU8_9STRA</name>
<dbReference type="PANTHER" id="PTHR44240">
    <property type="entry name" value="DNAJ DOMAIN (PROKARYOTIC HEAT SHOCK PROTEIN)-RELATED"/>
    <property type="match status" value="1"/>
</dbReference>
<feature type="region of interest" description="Disordered" evidence="1">
    <location>
        <begin position="64"/>
        <end position="113"/>
    </location>
</feature>
<reference evidence="4" key="1">
    <citation type="submission" date="2021-01" db="EMBL/GenBank/DDBJ databases">
        <authorList>
            <person name="Corre E."/>
            <person name="Pelletier E."/>
            <person name="Niang G."/>
            <person name="Scheremetjew M."/>
            <person name="Finn R."/>
            <person name="Kale V."/>
            <person name="Holt S."/>
            <person name="Cochrane G."/>
            <person name="Meng A."/>
            <person name="Brown T."/>
            <person name="Cohen L."/>
        </authorList>
    </citation>
    <scope>NUCLEOTIDE SEQUENCE</scope>
    <source>
        <strain evidence="4">Isolate 1302-5</strain>
    </source>
</reference>
<evidence type="ECO:0000313" key="4">
    <source>
        <dbReference type="EMBL" id="CAE2199386.1"/>
    </source>
</evidence>
<dbReference type="PRINTS" id="PR00625">
    <property type="entry name" value="JDOMAIN"/>
</dbReference>
<dbReference type="Pfam" id="PF00226">
    <property type="entry name" value="DnaJ"/>
    <property type="match status" value="1"/>
</dbReference>
<dbReference type="InterPro" id="IPR018253">
    <property type="entry name" value="DnaJ_domain_CS"/>
</dbReference>
<proteinExistence type="predicted"/>
<dbReference type="SMART" id="SM00271">
    <property type="entry name" value="DnaJ"/>
    <property type="match status" value="1"/>
</dbReference>
<dbReference type="InterPro" id="IPR052276">
    <property type="entry name" value="Diphthamide-biosynth_chaperone"/>
</dbReference>
<feature type="domain" description="J" evidence="2">
    <location>
        <begin position="9"/>
        <end position="74"/>
    </location>
</feature>
<accession>A0A6U6BXU8</accession>